<dbReference type="AlphaFoldDB" id="A0AAE1L591"/>
<dbReference type="InterPro" id="IPR001841">
    <property type="entry name" value="Znf_RING"/>
</dbReference>
<keyword evidence="2" id="KW-0862">Zinc</keyword>
<feature type="domain" description="RING-type" evidence="4">
    <location>
        <begin position="276"/>
        <end position="319"/>
    </location>
</feature>
<dbReference type="PROSITE" id="PS50089">
    <property type="entry name" value="ZF_RING_2"/>
    <property type="match status" value="1"/>
</dbReference>
<name>A0AAE1L591_PETCI</name>
<keyword evidence="6" id="KW-1185">Reference proteome</keyword>
<dbReference type="Proteomes" id="UP001286313">
    <property type="component" value="Unassembled WGS sequence"/>
</dbReference>
<keyword evidence="1 3" id="KW-0863">Zinc-finger</keyword>
<evidence type="ECO:0000256" key="1">
    <source>
        <dbReference type="ARBA" id="ARBA00022771"/>
    </source>
</evidence>
<evidence type="ECO:0000313" key="6">
    <source>
        <dbReference type="Proteomes" id="UP001286313"/>
    </source>
</evidence>
<accession>A0AAE1L591</accession>
<dbReference type="EMBL" id="JAWQEG010000033">
    <property type="protein sequence ID" value="KAK3895687.1"/>
    <property type="molecule type" value="Genomic_DNA"/>
</dbReference>
<reference evidence="5" key="1">
    <citation type="submission" date="2023-10" db="EMBL/GenBank/DDBJ databases">
        <title>Genome assemblies of two species of porcelain crab, Petrolisthes cinctipes and Petrolisthes manimaculis (Anomura: Porcellanidae).</title>
        <authorList>
            <person name="Angst P."/>
        </authorList>
    </citation>
    <scope>NUCLEOTIDE SEQUENCE</scope>
    <source>
        <strain evidence="5">PB745_01</strain>
        <tissue evidence="5">Gill</tissue>
    </source>
</reference>
<keyword evidence="1 3" id="KW-0479">Metal-binding</keyword>
<evidence type="ECO:0000256" key="2">
    <source>
        <dbReference type="ARBA" id="ARBA00022833"/>
    </source>
</evidence>
<gene>
    <name evidence="5" type="ORF">Pcinc_000610</name>
</gene>
<dbReference type="InterPro" id="IPR013083">
    <property type="entry name" value="Znf_RING/FYVE/PHD"/>
</dbReference>
<sequence>MGFFRGASKDVRSTVRALSDNAKLLCSARAEEIELRDLVSSALAEESTAEQLVMKEDAHGIETAAFKEGEESVLATLRDLKSNKLKLFEAMGGENCVRWFIPHNSADRFSGSTLLTDHKLFLSVDMYRLVVDMAGEDLSVINKQTKEPALHILVKGNDPLEFETALSILYGIVNKRGWGVDPNLVNVYGGTALYYALGRGRLEMARFFVEELEADWEQDMEYKKAIGDVTVISNYILSKTHPDCVSFLDRCRDRYKLSPNYTVEESPKQGEDAAACPMCLEDIEPVLGYSMRCCGHFVHSKCLMNYLSRATEPQCFLCRANIKENDLGLYDRIPPTIFKQAWERKEREEAAAVTEEDGDNDGDVGQKRRYIVSLGDPPPDRIEALFAVMDAAFEGETRPQEQDPLGGGHDGLQGQHIQIDRNNDEYVSRVFVGGGGRVDYQQQRQQQYGQSWEYGEQPGSGRDEQSHVVERYGGTLQIVRDYDGNPTTVLRRRLFIGNISINNTSLSQAMPLVEERRRAGRGGMLRHILSSVFGVFR</sequence>
<dbReference type="InterPro" id="IPR036770">
    <property type="entry name" value="Ankyrin_rpt-contain_sf"/>
</dbReference>
<organism evidence="5 6">
    <name type="scientific">Petrolisthes cinctipes</name>
    <name type="common">Flat porcelain crab</name>
    <dbReference type="NCBI Taxonomy" id="88211"/>
    <lineage>
        <taxon>Eukaryota</taxon>
        <taxon>Metazoa</taxon>
        <taxon>Ecdysozoa</taxon>
        <taxon>Arthropoda</taxon>
        <taxon>Crustacea</taxon>
        <taxon>Multicrustacea</taxon>
        <taxon>Malacostraca</taxon>
        <taxon>Eumalacostraca</taxon>
        <taxon>Eucarida</taxon>
        <taxon>Decapoda</taxon>
        <taxon>Pleocyemata</taxon>
        <taxon>Anomura</taxon>
        <taxon>Galatheoidea</taxon>
        <taxon>Porcellanidae</taxon>
        <taxon>Petrolisthes</taxon>
    </lineage>
</organism>
<evidence type="ECO:0000313" key="5">
    <source>
        <dbReference type="EMBL" id="KAK3895687.1"/>
    </source>
</evidence>
<evidence type="ECO:0000256" key="3">
    <source>
        <dbReference type="PROSITE-ProRule" id="PRU00175"/>
    </source>
</evidence>
<dbReference type="GO" id="GO:0008270">
    <property type="term" value="F:zinc ion binding"/>
    <property type="evidence" value="ECO:0007669"/>
    <property type="project" value="UniProtKB-KW"/>
</dbReference>
<dbReference type="Gene3D" id="3.30.40.10">
    <property type="entry name" value="Zinc/RING finger domain, C3HC4 (zinc finger)"/>
    <property type="match status" value="1"/>
</dbReference>
<dbReference type="SUPFAM" id="SSF57850">
    <property type="entry name" value="RING/U-box"/>
    <property type="match status" value="1"/>
</dbReference>
<protein>
    <recommendedName>
        <fullName evidence="4">RING-type domain-containing protein</fullName>
    </recommendedName>
</protein>
<dbReference type="SUPFAM" id="SSF48403">
    <property type="entry name" value="Ankyrin repeat"/>
    <property type="match status" value="1"/>
</dbReference>
<dbReference type="Gene3D" id="1.25.40.20">
    <property type="entry name" value="Ankyrin repeat-containing domain"/>
    <property type="match status" value="1"/>
</dbReference>
<comment type="caution">
    <text evidence="5">The sequence shown here is derived from an EMBL/GenBank/DDBJ whole genome shotgun (WGS) entry which is preliminary data.</text>
</comment>
<evidence type="ECO:0000259" key="4">
    <source>
        <dbReference type="PROSITE" id="PS50089"/>
    </source>
</evidence>
<proteinExistence type="predicted"/>